<dbReference type="RefSeq" id="WP_165256172.1">
    <property type="nucleotide sequence ID" value="NZ_JAAKGT010000001.1"/>
</dbReference>
<keyword evidence="1" id="KW-0812">Transmembrane</keyword>
<comment type="caution">
    <text evidence="2">The sequence shown here is derived from an EMBL/GenBank/DDBJ whole genome shotgun (WGS) entry which is preliminary data.</text>
</comment>
<sequence>MTDKTITGVPHPRWWQRHPTLAFCAAWAVGLGFFATLVALGLQAAA</sequence>
<gene>
    <name evidence="2" type="ORF">G5B46_03730</name>
</gene>
<name>A0A6G4QTY2_9CAUL</name>
<keyword evidence="1" id="KW-1133">Transmembrane helix</keyword>
<reference evidence="2" key="1">
    <citation type="submission" date="2020-02" db="EMBL/GenBank/DDBJ databases">
        <authorList>
            <person name="Gao J."/>
            <person name="Sun J."/>
        </authorList>
    </citation>
    <scope>NUCLEOTIDE SEQUENCE</scope>
    <source>
        <strain evidence="2">602-2</strain>
    </source>
</reference>
<keyword evidence="1" id="KW-0472">Membrane</keyword>
<proteinExistence type="predicted"/>
<evidence type="ECO:0000313" key="2">
    <source>
        <dbReference type="EMBL" id="NGM48715.1"/>
    </source>
</evidence>
<feature type="transmembrane region" description="Helical" evidence="1">
    <location>
        <begin position="20"/>
        <end position="42"/>
    </location>
</feature>
<protein>
    <submittedName>
        <fullName evidence="2">Uncharacterized protein</fullName>
    </submittedName>
</protein>
<evidence type="ECO:0000256" key="1">
    <source>
        <dbReference type="SAM" id="Phobius"/>
    </source>
</evidence>
<accession>A0A6G4QTY2</accession>
<organism evidence="2">
    <name type="scientific">Caulobacter sp. 602-2</name>
    <dbReference type="NCBI Taxonomy" id="2710887"/>
    <lineage>
        <taxon>Bacteria</taxon>
        <taxon>Pseudomonadati</taxon>
        <taxon>Pseudomonadota</taxon>
        <taxon>Alphaproteobacteria</taxon>
        <taxon>Caulobacterales</taxon>
        <taxon>Caulobacteraceae</taxon>
        <taxon>Caulobacter</taxon>
    </lineage>
</organism>
<dbReference type="AlphaFoldDB" id="A0A6G4QTY2"/>
<dbReference type="EMBL" id="JAAKGT010000001">
    <property type="protein sequence ID" value="NGM48715.1"/>
    <property type="molecule type" value="Genomic_DNA"/>
</dbReference>